<dbReference type="EMBL" id="LR796628">
    <property type="protein sequence ID" value="CAB4156331.1"/>
    <property type="molecule type" value="Genomic_DNA"/>
</dbReference>
<protein>
    <submittedName>
        <fullName evidence="3">Uncharacterized protein</fullName>
    </submittedName>
</protein>
<sequence length="154" mass="18249">MTSTRERIEDALMREAVNPRLHHLWLKELAETYRQYRDLVYTYMSNPQFTMLVKKALVAHDVLAMPKHTTVYRVALHPDRDDIEVVSIGMERVDMEPDRVYADFSRLPTWMQDRLHVMIMLDDTAPTEHIEGIGRRISKYVFWLEIPKGENNYG</sequence>
<dbReference type="EMBL" id="LR797241">
    <property type="protein sequence ID" value="CAB4195887.1"/>
    <property type="molecule type" value="Genomic_DNA"/>
</dbReference>
<dbReference type="EMBL" id="LR797015">
    <property type="protein sequence ID" value="CAB4181216.1"/>
    <property type="molecule type" value="Genomic_DNA"/>
</dbReference>
<name>A0A6J5QFS9_9CAUD</name>
<proteinExistence type="predicted"/>
<evidence type="ECO:0000313" key="7">
    <source>
        <dbReference type="EMBL" id="CAB5226702.1"/>
    </source>
</evidence>
<evidence type="ECO:0000313" key="2">
    <source>
        <dbReference type="EMBL" id="CAB4169437.1"/>
    </source>
</evidence>
<dbReference type="EMBL" id="LR796846">
    <property type="protein sequence ID" value="CAB4169437.1"/>
    <property type="molecule type" value="Genomic_DNA"/>
</dbReference>
<reference evidence="3" key="1">
    <citation type="submission" date="2020-05" db="EMBL/GenBank/DDBJ databases">
        <authorList>
            <person name="Chiriac C."/>
            <person name="Salcher M."/>
            <person name="Ghai R."/>
            <person name="Kavagutti S V."/>
        </authorList>
    </citation>
    <scope>NUCLEOTIDE SEQUENCE</scope>
</reference>
<evidence type="ECO:0000313" key="6">
    <source>
        <dbReference type="EMBL" id="CAB4210797.1"/>
    </source>
</evidence>
<evidence type="ECO:0000313" key="5">
    <source>
        <dbReference type="EMBL" id="CAB4195887.1"/>
    </source>
</evidence>
<evidence type="ECO:0000313" key="1">
    <source>
        <dbReference type="EMBL" id="CAB4156331.1"/>
    </source>
</evidence>
<evidence type="ECO:0000313" key="3">
    <source>
        <dbReference type="EMBL" id="CAB4181216.1"/>
    </source>
</evidence>
<organism evidence="3">
    <name type="scientific">uncultured Caudovirales phage</name>
    <dbReference type="NCBI Taxonomy" id="2100421"/>
    <lineage>
        <taxon>Viruses</taxon>
        <taxon>Duplodnaviria</taxon>
        <taxon>Heunggongvirae</taxon>
        <taxon>Uroviricota</taxon>
        <taxon>Caudoviricetes</taxon>
        <taxon>Peduoviridae</taxon>
        <taxon>Maltschvirus</taxon>
        <taxon>Maltschvirus maltsch</taxon>
    </lineage>
</organism>
<dbReference type="EMBL" id="LR798365">
    <property type="protein sequence ID" value="CAB5226702.1"/>
    <property type="molecule type" value="Genomic_DNA"/>
</dbReference>
<accession>A0A6J5QFS9</accession>
<dbReference type="EMBL" id="LR797365">
    <property type="protein sequence ID" value="CAB4210797.1"/>
    <property type="molecule type" value="Genomic_DNA"/>
</dbReference>
<evidence type="ECO:0000313" key="4">
    <source>
        <dbReference type="EMBL" id="CAB4190235.1"/>
    </source>
</evidence>
<gene>
    <name evidence="3" type="ORF">UFOVP1064_18</name>
    <name evidence="4" type="ORF">UFOVP1197_45</name>
    <name evidence="5" type="ORF">UFOVP1294_45</name>
    <name evidence="6" type="ORF">UFOVP1412_48</name>
    <name evidence="7" type="ORF">UFOVP1515_23</name>
    <name evidence="1" type="ORF">UFOVP659_57</name>
    <name evidence="2" type="ORF">UFOVP885_36</name>
</gene>
<dbReference type="EMBL" id="LR797154">
    <property type="protein sequence ID" value="CAB4190235.1"/>
    <property type="molecule type" value="Genomic_DNA"/>
</dbReference>